<evidence type="ECO:0000313" key="8">
    <source>
        <dbReference type="Proteomes" id="UP000594342"/>
    </source>
</evidence>
<evidence type="ECO:0000313" key="7">
    <source>
        <dbReference type="EMBL" id="VBB18441.1"/>
    </source>
</evidence>
<protein>
    <submittedName>
        <fullName evidence="7">DEXDc helicase</fullName>
    </submittedName>
</protein>
<dbReference type="InterPro" id="IPR000330">
    <property type="entry name" value="SNF2_N"/>
</dbReference>
<evidence type="ECO:0000256" key="2">
    <source>
        <dbReference type="ARBA" id="ARBA00022801"/>
    </source>
</evidence>
<feature type="domain" description="Helicase C-terminal" evidence="6">
    <location>
        <begin position="373"/>
        <end position="553"/>
    </location>
</feature>
<dbReference type="PANTHER" id="PTHR45766">
    <property type="entry name" value="DNA ANNEALING HELICASE AND ENDONUCLEASE ZRANB3 FAMILY MEMBER"/>
    <property type="match status" value="1"/>
</dbReference>
<dbReference type="SMART" id="SM00487">
    <property type="entry name" value="DEXDc"/>
    <property type="match status" value="1"/>
</dbReference>
<keyword evidence="4" id="KW-0067">ATP-binding</keyword>
<name>A0A5K0UA18_9VIRU</name>
<sequence>MSRYPSVTDDEFYDKINSLYKKYKIPQHKLSVENYCKPREFTLQKPQQFLPEYINPKTPYKSILIYHRIGAGKTCSAIQIAERWKKIKRIVFVLPASLKGNFMNELRGLCGGNDYLKPAERKRLSTLQPGDDEYADIIKESNKRIEKYYDIYSYNKFIEYAKEGTMKLNNAILFIDEIQNMVSETGTYYKELYDLIHGSNKDLRIVLLSATPMFDKPVEIALTMNLLRLPRPIPTGREFERLFIKERSLKSGTYYTVQNMELFKKMIKGYVSYYMGAPSYTFPAMTIKYIECEMSDFQYSIYRKVIKKEGLESLSHVPSKEEVINATDLPNNFYIGTRFVSNVVYPNRKISDQGLESFTPTKIRSGLAKYSCKLDRIMTNIRRSRGKVFLYSGFKEHAGLKTVVQVLEAFGYKNYSEHGPGRKRFAVWSGDETIQMKDEIREVYNRLDNLYGEKLKIILGSPSIKEGVSLKAVRYVHVLEPYWNKSRLEQVVGRASRFCSHINLPEEERDVKVYVYIAMHPEENITVDQYIKKLSETKNKIIKQFEQAVRESAVDCRLNLYANKENDDDEINCM</sequence>
<organism evidence="7 8">
    <name type="scientific">Yasminevirus sp. GU-2018</name>
    <dbReference type="NCBI Taxonomy" id="2420051"/>
    <lineage>
        <taxon>Viruses</taxon>
        <taxon>Varidnaviria</taxon>
        <taxon>Bamfordvirae</taxon>
        <taxon>Nucleocytoviricota</taxon>
        <taxon>Megaviricetes</taxon>
        <taxon>Imitervirales</taxon>
        <taxon>Mimiviridae</taxon>
        <taxon>Klosneuvirinae</taxon>
        <taxon>Yasminevirus</taxon>
        <taxon>Yasminevirus saudimassiliense</taxon>
    </lineage>
</organism>
<dbReference type="Proteomes" id="UP000594342">
    <property type="component" value="Unassembled WGS sequence"/>
</dbReference>
<evidence type="ECO:0000259" key="6">
    <source>
        <dbReference type="PROSITE" id="PS51194"/>
    </source>
</evidence>
<dbReference type="GO" id="GO:0006281">
    <property type="term" value="P:DNA repair"/>
    <property type="evidence" value="ECO:0007669"/>
    <property type="project" value="TreeGrafter"/>
</dbReference>
<dbReference type="Gene3D" id="3.40.50.300">
    <property type="entry name" value="P-loop containing nucleotide triphosphate hydrolases"/>
    <property type="match status" value="2"/>
</dbReference>
<dbReference type="GO" id="GO:0004386">
    <property type="term" value="F:helicase activity"/>
    <property type="evidence" value="ECO:0007669"/>
    <property type="project" value="UniProtKB-KW"/>
</dbReference>
<dbReference type="InterPro" id="IPR014001">
    <property type="entry name" value="Helicase_ATP-bd"/>
</dbReference>
<keyword evidence="2" id="KW-0378">Hydrolase</keyword>
<comment type="caution">
    <text evidence="7">The sequence shown here is derived from an EMBL/GenBank/DDBJ whole genome shotgun (WGS) entry which is preliminary data.</text>
</comment>
<dbReference type="GO" id="GO:0016787">
    <property type="term" value="F:hydrolase activity"/>
    <property type="evidence" value="ECO:0007669"/>
    <property type="project" value="UniProtKB-KW"/>
</dbReference>
<dbReference type="InterPro" id="IPR001650">
    <property type="entry name" value="Helicase_C-like"/>
</dbReference>
<dbReference type="InterPro" id="IPR027417">
    <property type="entry name" value="P-loop_NTPase"/>
</dbReference>
<keyword evidence="8" id="KW-1185">Reference proteome</keyword>
<proteinExistence type="predicted"/>
<reference evidence="7 8" key="1">
    <citation type="submission" date="2018-10" db="EMBL/GenBank/DDBJ databases">
        <authorList>
            <consortium name="IHU Genomes"/>
        </authorList>
    </citation>
    <scope>NUCLEOTIDE SEQUENCE [LARGE SCALE GENOMIC DNA]</scope>
    <source>
        <strain evidence="7 8">A1</strain>
    </source>
</reference>
<feature type="domain" description="Helicase ATP-binding" evidence="5">
    <location>
        <begin position="54"/>
        <end position="230"/>
    </location>
</feature>
<dbReference type="EMBL" id="UPSH01000001">
    <property type="protein sequence ID" value="VBB18441.1"/>
    <property type="molecule type" value="Genomic_DNA"/>
</dbReference>
<keyword evidence="1" id="KW-0547">Nucleotide-binding</keyword>
<dbReference type="GO" id="GO:0031297">
    <property type="term" value="P:replication fork processing"/>
    <property type="evidence" value="ECO:0007669"/>
    <property type="project" value="TreeGrafter"/>
</dbReference>
<evidence type="ECO:0000256" key="4">
    <source>
        <dbReference type="ARBA" id="ARBA00022840"/>
    </source>
</evidence>
<dbReference type="SUPFAM" id="SSF52540">
    <property type="entry name" value="P-loop containing nucleoside triphosphate hydrolases"/>
    <property type="match status" value="2"/>
</dbReference>
<dbReference type="PANTHER" id="PTHR45766:SF3">
    <property type="entry name" value="DNA ANNEALING HELICASE AND ENDONUCLEASE ZRANB3"/>
    <property type="match status" value="1"/>
</dbReference>
<dbReference type="Pfam" id="PF00271">
    <property type="entry name" value="Helicase_C"/>
    <property type="match status" value="1"/>
</dbReference>
<dbReference type="GO" id="GO:0004520">
    <property type="term" value="F:DNA endonuclease activity"/>
    <property type="evidence" value="ECO:0007669"/>
    <property type="project" value="TreeGrafter"/>
</dbReference>
<evidence type="ECO:0000256" key="3">
    <source>
        <dbReference type="ARBA" id="ARBA00022806"/>
    </source>
</evidence>
<dbReference type="GO" id="GO:0005524">
    <property type="term" value="F:ATP binding"/>
    <property type="evidence" value="ECO:0007669"/>
    <property type="project" value="UniProtKB-KW"/>
</dbReference>
<accession>A0A5K0UA18</accession>
<evidence type="ECO:0000256" key="1">
    <source>
        <dbReference type="ARBA" id="ARBA00022741"/>
    </source>
</evidence>
<dbReference type="Pfam" id="PF00176">
    <property type="entry name" value="SNF2-rel_dom"/>
    <property type="match status" value="1"/>
</dbReference>
<gene>
    <name evidence="7" type="ORF">YASMINEVIRUS_904</name>
</gene>
<dbReference type="PROSITE" id="PS51194">
    <property type="entry name" value="HELICASE_CTER"/>
    <property type="match status" value="1"/>
</dbReference>
<keyword evidence="3 7" id="KW-0347">Helicase</keyword>
<dbReference type="PROSITE" id="PS51192">
    <property type="entry name" value="HELICASE_ATP_BIND_1"/>
    <property type="match status" value="1"/>
</dbReference>
<evidence type="ECO:0000259" key="5">
    <source>
        <dbReference type="PROSITE" id="PS51192"/>
    </source>
</evidence>